<gene>
    <name evidence="5" type="ORF">RFULGI_LOCUS315</name>
</gene>
<dbReference type="OrthoDB" id="2484463at2759"/>
<comment type="caution">
    <text evidence="5">The sequence shown here is derived from an EMBL/GenBank/DDBJ whole genome shotgun (WGS) entry which is preliminary data.</text>
</comment>
<dbReference type="GO" id="GO:0003676">
    <property type="term" value="F:nucleic acid binding"/>
    <property type="evidence" value="ECO:0007669"/>
    <property type="project" value="InterPro"/>
</dbReference>
<keyword evidence="2" id="KW-0175">Coiled coil</keyword>
<evidence type="ECO:0000313" key="5">
    <source>
        <dbReference type="EMBL" id="CAG8452822.1"/>
    </source>
</evidence>
<evidence type="ECO:0000313" key="6">
    <source>
        <dbReference type="Proteomes" id="UP000789396"/>
    </source>
</evidence>
<dbReference type="InterPro" id="IPR036875">
    <property type="entry name" value="Znf_CCHC_sf"/>
</dbReference>
<protein>
    <submittedName>
        <fullName evidence="5">5582_t:CDS:1</fullName>
    </submittedName>
</protein>
<organism evidence="5 6">
    <name type="scientific">Racocetra fulgida</name>
    <dbReference type="NCBI Taxonomy" id="60492"/>
    <lineage>
        <taxon>Eukaryota</taxon>
        <taxon>Fungi</taxon>
        <taxon>Fungi incertae sedis</taxon>
        <taxon>Mucoromycota</taxon>
        <taxon>Glomeromycotina</taxon>
        <taxon>Glomeromycetes</taxon>
        <taxon>Diversisporales</taxon>
        <taxon>Gigasporaceae</taxon>
        <taxon>Racocetra</taxon>
    </lineage>
</organism>
<keyword evidence="1" id="KW-0862">Zinc</keyword>
<dbReference type="Proteomes" id="UP000789396">
    <property type="component" value="Unassembled WGS sequence"/>
</dbReference>
<proteinExistence type="predicted"/>
<dbReference type="Gene3D" id="4.10.60.10">
    <property type="entry name" value="Zinc finger, CCHC-type"/>
    <property type="match status" value="1"/>
</dbReference>
<dbReference type="GO" id="GO:0008270">
    <property type="term" value="F:zinc ion binding"/>
    <property type="evidence" value="ECO:0007669"/>
    <property type="project" value="UniProtKB-KW"/>
</dbReference>
<keyword evidence="1" id="KW-0479">Metal-binding</keyword>
<evidence type="ECO:0000259" key="4">
    <source>
        <dbReference type="PROSITE" id="PS50158"/>
    </source>
</evidence>
<feature type="compositionally biased region" description="Low complexity" evidence="3">
    <location>
        <begin position="13"/>
        <end position="30"/>
    </location>
</feature>
<evidence type="ECO:0000256" key="2">
    <source>
        <dbReference type="SAM" id="Coils"/>
    </source>
</evidence>
<dbReference type="EMBL" id="CAJVPZ010000100">
    <property type="protein sequence ID" value="CAG8452822.1"/>
    <property type="molecule type" value="Genomic_DNA"/>
</dbReference>
<accession>A0A9N8VEN7</accession>
<feature type="region of interest" description="Disordered" evidence="3">
    <location>
        <begin position="1"/>
        <end position="30"/>
    </location>
</feature>
<keyword evidence="1" id="KW-0863">Zinc-finger</keyword>
<dbReference type="SUPFAM" id="SSF57756">
    <property type="entry name" value="Retrovirus zinc finger-like domains"/>
    <property type="match status" value="1"/>
</dbReference>
<name>A0A9N8VEN7_9GLOM</name>
<reference evidence="5" key="1">
    <citation type="submission" date="2021-06" db="EMBL/GenBank/DDBJ databases">
        <authorList>
            <person name="Kallberg Y."/>
            <person name="Tangrot J."/>
            <person name="Rosling A."/>
        </authorList>
    </citation>
    <scope>NUCLEOTIDE SEQUENCE</scope>
    <source>
        <strain evidence="5">IN212</strain>
    </source>
</reference>
<dbReference type="InterPro" id="IPR001878">
    <property type="entry name" value="Znf_CCHC"/>
</dbReference>
<feature type="coiled-coil region" evidence="2">
    <location>
        <begin position="67"/>
        <end position="94"/>
    </location>
</feature>
<dbReference type="PROSITE" id="PS50158">
    <property type="entry name" value="ZF_CCHC"/>
    <property type="match status" value="1"/>
</dbReference>
<sequence>MAQRNNNNPPPNQNNNPLNNANNPNNQANPIDNLAQQIRALVAHMQQAPAPQINMPAPQINIPQINILAQQRELNLTEETINKLTEAIDKMMAQYKEARKPPKRNWNSWNNRGSRGPCLCCGQNGHFARDCPNPLHRDNNRNVATGANATPFGQNSNQPTPSEMTPLITMMNESQAFLNLHDEDTLYNIGEEREQPIRSTRLKRQRPTEGLSQKIYPDLQEVLKAPAAGELAKKKDTKPTEDDVSFPVASLEEDWWDMDGEDFGSSDVCSEDRINEIYDFYFDDVEEVAPEIDIRELEEKDRDQLHELLKIR</sequence>
<dbReference type="AlphaFoldDB" id="A0A9N8VEN7"/>
<feature type="domain" description="CCHC-type" evidence="4">
    <location>
        <begin position="118"/>
        <end position="133"/>
    </location>
</feature>
<dbReference type="SMART" id="SM00343">
    <property type="entry name" value="ZnF_C2HC"/>
    <property type="match status" value="1"/>
</dbReference>
<evidence type="ECO:0000256" key="3">
    <source>
        <dbReference type="SAM" id="MobiDB-lite"/>
    </source>
</evidence>
<evidence type="ECO:0000256" key="1">
    <source>
        <dbReference type="PROSITE-ProRule" id="PRU00047"/>
    </source>
</evidence>
<feature type="region of interest" description="Disordered" evidence="3">
    <location>
        <begin position="143"/>
        <end position="162"/>
    </location>
</feature>
<keyword evidence="6" id="KW-1185">Reference proteome</keyword>